<dbReference type="EMBL" id="NMVI01000018">
    <property type="protein sequence ID" value="OYN86347.1"/>
    <property type="molecule type" value="Genomic_DNA"/>
</dbReference>
<reference evidence="1 2" key="1">
    <citation type="submission" date="2017-07" db="EMBL/GenBank/DDBJ databases">
        <title>Draft whole genome sequences of clinical Proprionibacteriaceae strains.</title>
        <authorList>
            <person name="Bernier A.-M."/>
            <person name="Bernard K."/>
            <person name="Domingo M.-C."/>
        </authorList>
    </citation>
    <scope>NUCLEOTIDE SEQUENCE [LARGE SCALE GENOMIC DNA]</scope>
    <source>
        <strain evidence="1 2">NML 160184</strain>
    </source>
</reference>
<evidence type="ECO:0000313" key="2">
    <source>
        <dbReference type="Proteomes" id="UP000216533"/>
    </source>
</evidence>
<dbReference type="AlphaFoldDB" id="A0A255E437"/>
<comment type="caution">
    <text evidence="1">The sequence shown here is derived from an EMBL/GenBank/DDBJ whole genome shotgun (WGS) entry which is preliminary data.</text>
</comment>
<gene>
    <name evidence="1" type="ORF">CGZ92_08275</name>
</gene>
<dbReference type="RefSeq" id="WP_094450916.1">
    <property type="nucleotide sequence ID" value="NZ_NMVI01000018.1"/>
</dbReference>
<evidence type="ECO:0000313" key="1">
    <source>
        <dbReference type="EMBL" id="OYN86347.1"/>
    </source>
</evidence>
<name>A0A255E437_9ACTN</name>
<sequence length="72" mass="8243">MVKLRVQDADLAPLYDVVFALDGLNLTEPANQWDESVLDHARKLRQRAALVERIEAYLTARGIEVPPREDDR</sequence>
<dbReference type="Proteomes" id="UP000216533">
    <property type="component" value="Unassembled WGS sequence"/>
</dbReference>
<proteinExistence type="predicted"/>
<accession>A0A255E437</accession>
<protein>
    <submittedName>
        <fullName evidence="1">Uncharacterized protein</fullName>
    </submittedName>
</protein>
<organism evidence="1 2">
    <name type="scientific">Parenemella sanctibonifatiensis</name>
    <dbReference type="NCBI Taxonomy" id="2016505"/>
    <lineage>
        <taxon>Bacteria</taxon>
        <taxon>Bacillati</taxon>
        <taxon>Actinomycetota</taxon>
        <taxon>Actinomycetes</taxon>
        <taxon>Propionibacteriales</taxon>
        <taxon>Propionibacteriaceae</taxon>
        <taxon>Parenemella</taxon>
    </lineage>
</organism>